<keyword evidence="2 3" id="KW-0802">TPR repeat</keyword>
<evidence type="ECO:0000256" key="1">
    <source>
        <dbReference type="ARBA" id="ARBA00022737"/>
    </source>
</evidence>
<comment type="caution">
    <text evidence="5">The sequence shown here is derived from an EMBL/GenBank/DDBJ whole genome shotgun (WGS) entry which is preliminary data.</text>
</comment>
<dbReference type="InterPro" id="IPR011990">
    <property type="entry name" value="TPR-like_helical_dom_sf"/>
</dbReference>
<gene>
    <name evidence="5" type="ORF">V0U35_04865</name>
</gene>
<dbReference type="EMBL" id="JAZDRO010000001">
    <property type="protein sequence ID" value="MEE2566004.1"/>
    <property type="molecule type" value="Genomic_DNA"/>
</dbReference>
<evidence type="ECO:0000313" key="6">
    <source>
        <dbReference type="Proteomes" id="UP001310692"/>
    </source>
</evidence>
<dbReference type="SMART" id="SM00028">
    <property type="entry name" value="TPR"/>
    <property type="match status" value="2"/>
</dbReference>
<organism evidence="5 6">
    <name type="scientific">Hyphobacterium marinum</name>
    <dbReference type="NCBI Taxonomy" id="3116574"/>
    <lineage>
        <taxon>Bacteria</taxon>
        <taxon>Pseudomonadati</taxon>
        <taxon>Pseudomonadota</taxon>
        <taxon>Alphaproteobacteria</taxon>
        <taxon>Maricaulales</taxon>
        <taxon>Maricaulaceae</taxon>
        <taxon>Hyphobacterium</taxon>
    </lineage>
</organism>
<keyword evidence="1" id="KW-0677">Repeat</keyword>
<feature type="signal peptide" evidence="4">
    <location>
        <begin position="1"/>
        <end position="21"/>
    </location>
</feature>
<accession>A0ABU7LWV5</accession>
<dbReference type="InterPro" id="IPR013105">
    <property type="entry name" value="TPR_2"/>
</dbReference>
<dbReference type="SUPFAM" id="SSF48452">
    <property type="entry name" value="TPR-like"/>
    <property type="match status" value="1"/>
</dbReference>
<dbReference type="PANTHER" id="PTHR44858">
    <property type="entry name" value="TETRATRICOPEPTIDE REPEAT PROTEIN 6"/>
    <property type="match status" value="1"/>
</dbReference>
<dbReference type="InterPro" id="IPR019734">
    <property type="entry name" value="TPR_rpt"/>
</dbReference>
<evidence type="ECO:0000256" key="4">
    <source>
        <dbReference type="SAM" id="SignalP"/>
    </source>
</evidence>
<reference evidence="5 6" key="1">
    <citation type="submission" date="2024-01" db="EMBL/GenBank/DDBJ databases">
        <title>Hyphobacterium bacterium isolated from marine sediment.</title>
        <authorList>
            <person name="Zhao S."/>
        </authorList>
    </citation>
    <scope>NUCLEOTIDE SEQUENCE [LARGE SCALE GENOMIC DNA]</scope>
    <source>
        <strain evidence="5 6">Y60-23</strain>
    </source>
</reference>
<sequence length="185" mass="20312">MIFRISAALLAATSLAGAASAQSTIVVGDSAAASCYQHAVNQRSDRMALSACDTALDSMTTRRSDRPKTFVNRAVIYLHMGRAEMALSDLEAAARLDFDAPELYLNYSAAYIRLSRFNEAVTAATRAINGEYHALHQAYYNRAVAYENLGNVAAAYRDLQTASELAPDWPLPQRELERYQIRPAS</sequence>
<evidence type="ECO:0000256" key="3">
    <source>
        <dbReference type="PROSITE-ProRule" id="PRU00339"/>
    </source>
</evidence>
<name>A0ABU7LWV5_9PROT</name>
<keyword evidence="4" id="KW-0732">Signal</keyword>
<dbReference type="Gene3D" id="1.25.40.10">
    <property type="entry name" value="Tetratricopeptide repeat domain"/>
    <property type="match status" value="2"/>
</dbReference>
<dbReference type="Proteomes" id="UP001310692">
    <property type="component" value="Unassembled WGS sequence"/>
</dbReference>
<evidence type="ECO:0000313" key="5">
    <source>
        <dbReference type="EMBL" id="MEE2566004.1"/>
    </source>
</evidence>
<evidence type="ECO:0000256" key="2">
    <source>
        <dbReference type="ARBA" id="ARBA00022803"/>
    </source>
</evidence>
<feature type="chain" id="PRO_5045373163" evidence="4">
    <location>
        <begin position="22"/>
        <end position="185"/>
    </location>
</feature>
<protein>
    <submittedName>
        <fullName evidence="5">Tetratricopeptide repeat protein</fullName>
    </submittedName>
</protein>
<dbReference type="InterPro" id="IPR050498">
    <property type="entry name" value="Ycf3"/>
</dbReference>
<dbReference type="RefSeq" id="WP_330195533.1">
    <property type="nucleotide sequence ID" value="NZ_JAZDRO010000001.1"/>
</dbReference>
<feature type="repeat" description="TPR" evidence="3">
    <location>
        <begin position="136"/>
        <end position="169"/>
    </location>
</feature>
<keyword evidence="6" id="KW-1185">Reference proteome</keyword>
<dbReference type="PANTHER" id="PTHR44858:SF1">
    <property type="entry name" value="UDP-N-ACETYLGLUCOSAMINE--PEPTIDE N-ACETYLGLUCOSAMINYLTRANSFERASE SPINDLY-RELATED"/>
    <property type="match status" value="1"/>
</dbReference>
<dbReference type="Pfam" id="PF13181">
    <property type="entry name" value="TPR_8"/>
    <property type="match status" value="1"/>
</dbReference>
<dbReference type="PROSITE" id="PS50005">
    <property type="entry name" value="TPR"/>
    <property type="match status" value="1"/>
</dbReference>
<proteinExistence type="predicted"/>
<dbReference type="Pfam" id="PF07719">
    <property type="entry name" value="TPR_2"/>
    <property type="match status" value="1"/>
</dbReference>